<dbReference type="PRINTS" id="PR00843">
    <property type="entry name" value="GLHYDRLASE30"/>
</dbReference>
<keyword evidence="4" id="KW-0326">Glycosidase</keyword>
<dbReference type="Gene3D" id="3.20.20.80">
    <property type="entry name" value="Glycosidases"/>
    <property type="match status" value="1"/>
</dbReference>
<comment type="similarity">
    <text evidence="1 4">Belongs to the glycosyl hydrolase 30 family.</text>
</comment>
<dbReference type="InterPro" id="IPR033452">
    <property type="entry name" value="GH30_C"/>
</dbReference>
<dbReference type="InterPro" id="IPR013780">
    <property type="entry name" value="Glyco_hydro_b"/>
</dbReference>
<dbReference type="AlphaFoldDB" id="A0A174MIA5"/>
<dbReference type="PANTHER" id="PTHR11069:SF23">
    <property type="entry name" value="LYSOSOMAL ACID GLUCOSYLCERAMIDASE"/>
    <property type="match status" value="1"/>
</dbReference>
<evidence type="ECO:0000256" key="3">
    <source>
        <dbReference type="ARBA" id="ARBA00022801"/>
    </source>
</evidence>
<feature type="domain" description="Glycosyl hydrolase family 30 TIM-barrel" evidence="5">
    <location>
        <begin position="44"/>
        <end position="373"/>
    </location>
</feature>
<sequence>MKIITTDVAASRYFDETAAVWKEEPDRESGLVTIYPEKQYQSVLGFGGAFTQAAGYAWSALNSEQRSEAVNAYFSADGLGYRFCRTHINSCDFSLRNYCYVSDGDEALSTFSTDCDEEYLLPLIRQAKEAAGEGLCLLATPWSPPPFMKTNGEMNHGGKLKPEYRNLWAEYIVRYLISYREKGIRVGYVSVQNEPKAVQTWDSCVYTPKEERDFALGYLKPALDRAGLDVKILLWDHNKERVYENAKTYFEGDSEGIWGMGFHWYSGDHFENLQMVSEDYPEKSLIFTEGCVEYSRFDRNNLQQQAEMYAHDMIGNFNYGCRAHIDWNLFLDENGGPNHVGNYCAAPIMLHTKEHTIERQPSYYYIGHFSRYVKPGAVRIGISRYTSEVEACSFLNPDGSLAVILLNREDHPVEVVLRHRTKTSALELAPHTIVTVTDEGEKQ</sequence>
<dbReference type="GO" id="GO:0006680">
    <property type="term" value="P:glucosylceramide catabolic process"/>
    <property type="evidence" value="ECO:0007669"/>
    <property type="project" value="TreeGrafter"/>
</dbReference>
<dbReference type="Proteomes" id="UP000095651">
    <property type="component" value="Unassembled WGS sequence"/>
</dbReference>
<dbReference type="InterPro" id="IPR001139">
    <property type="entry name" value="Glyco_hydro_30"/>
</dbReference>
<keyword evidence="3 4" id="KW-0378">Hydrolase</keyword>
<evidence type="ECO:0000313" key="8">
    <source>
        <dbReference type="Proteomes" id="UP000095651"/>
    </source>
</evidence>
<gene>
    <name evidence="7" type="ORF">ERS852407_05710</name>
</gene>
<dbReference type="SUPFAM" id="SSF51445">
    <property type="entry name" value="(Trans)glycosidases"/>
    <property type="match status" value="1"/>
</dbReference>
<accession>A0A174MIA5</accession>
<dbReference type="GO" id="GO:0016020">
    <property type="term" value="C:membrane"/>
    <property type="evidence" value="ECO:0007669"/>
    <property type="project" value="GOC"/>
</dbReference>
<reference evidence="7 8" key="1">
    <citation type="submission" date="2015-09" db="EMBL/GenBank/DDBJ databases">
        <authorList>
            <consortium name="Pathogen Informatics"/>
        </authorList>
    </citation>
    <scope>NUCLEOTIDE SEQUENCE [LARGE SCALE GENOMIC DNA]</scope>
    <source>
        <strain evidence="7 8">2789STDY5608850</strain>
    </source>
</reference>
<feature type="domain" description="Glycosyl hydrolase family 30 beta sandwich" evidence="6">
    <location>
        <begin position="376"/>
        <end position="436"/>
    </location>
</feature>
<organism evidence="7 8">
    <name type="scientific">Hungatella hathewayi</name>
    <dbReference type="NCBI Taxonomy" id="154046"/>
    <lineage>
        <taxon>Bacteria</taxon>
        <taxon>Bacillati</taxon>
        <taxon>Bacillota</taxon>
        <taxon>Clostridia</taxon>
        <taxon>Lachnospirales</taxon>
        <taxon>Lachnospiraceae</taxon>
        <taxon>Hungatella</taxon>
    </lineage>
</organism>
<evidence type="ECO:0000313" key="7">
    <source>
        <dbReference type="EMBL" id="CUP35983.1"/>
    </source>
</evidence>
<dbReference type="Gene3D" id="2.60.40.1180">
    <property type="entry name" value="Golgi alpha-mannosidase II"/>
    <property type="match status" value="1"/>
</dbReference>
<keyword evidence="2" id="KW-0732">Signal</keyword>
<dbReference type="Pfam" id="PF02055">
    <property type="entry name" value="Glyco_hydro_30"/>
    <property type="match status" value="1"/>
</dbReference>
<dbReference type="PANTHER" id="PTHR11069">
    <property type="entry name" value="GLUCOSYLCERAMIDASE"/>
    <property type="match status" value="1"/>
</dbReference>
<dbReference type="RefSeq" id="WP_055660338.1">
    <property type="nucleotide sequence ID" value="NZ_CABIXC010000026.1"/>
</dbReference>
<proteinExistence type="inferred from homology"/>
<dbReference type="Pfam" id="PF17189">
    <property type="entry name" value="Glyco_hydro_30C"/>
    <property type="match status" value="1"/>
</dbReference>
<evidence type="ECO:0000259" key="5">
    <source>
        <dbReference type="Pfam" id="PF02055"/>
    </source>
</evidence>
<dbReference type="InterPro" id="IPR033453">
    <property type="entry name" value="Glyco_hydro_30_TIM-barrel"/>
</dbReference>
<dbReference type="EMBL" id="CYZE01000026">
    <property type="protein sequence ID" value="CUP35983.1"/>
    <property type="molecule type" value="Genomic_DNA"/>
</dbReference>
<protein>
    <submittedName>
        <fullName evidence="7">Glycoside hydrolase family protein</fullName>
    </submittedName>
</protein>
<evidence type="ECO:0000256" key="4">
    <source>
        <dbReference type="RuleBase" id="RU361188"/>
    </source>
</evidence>
<name>A0A174MIA5_9FIRM</name>
<dbReference type="InterPro" id="IPR017853">
    <property type="entry name" value="GH"/>
</dbReference>
<evidence type="ECO:0000256" key="2">
    <source>
        <dbReference type="ARBA" id="ARBA00022729"/>
    </source>
</evidence>
<evidence type="ECO:0000256" key="1">
    <source>
        <dbReference type="ARBA" id="ARBA00005382"/>
    </source>
</evidence>
<dbReference type="GO" id="GO:0004348">
    <property type="term" value="F:glucosylceramidase activity"/>
    <property type="evidence" value="ECO:0007669"/>
    <property type="project" value="InterPro"/>
</dbReference>
<evidence type="ECO:0000259" key="6">
    <source>
        <dbReference type="Pfam" id="PF17189"/>
    </source>
</evidence>